<protein>
    <submittedName>
        <fullName evidence="3">Zinc ribbon domain-containing protein</fullName>
    </submittedName>
</protein>
<reference evidence="3" key="2">
    <citation type="submission" date="2021-04" db="EMBL/GenBank/DDBJ databases">
        <authorList>
            <person name="Gilroy R."/>
        </authorList>
    </citation>
    <scope>NUCLEOTIDE SEQUENCE</scope>
    <source>
        <strain evidence="3">ChiBcec6-4105</strain>
    </source>
</reference>
<dbReference type="AlphaFoldDB" id="A0A9D2QZS3"/>
<accession>A0A9D2QZS3</accession>
<evidence type="ECO:0000256" key="1">
    <source>
        <dbReference type="SAM" id="MobiDB-lite"/>
    </source>
</evidence>
<evidence type="ECO:0000256" key="2">
    <source>
        <dbReference type="SAM" id="Phobius"/>
    </source>
</evidence>
<evidence type="ECO:0000313" key="4">
    <source>
        <dbReference type="Proteomes" id="UP000823892"/>
    </source>
</evidence>
<keyword evidence="2" id="KW-1133">Transmembrane helix</keyword>
<dbReference type="Proteomes" id="UP000823892">
    <property type="component" value="Unassembled WGS sequence"/>
</dbReference>
<keyword evidence="2" id="KW-0472">Membrane</keyword>
<comment type="caution">
    <text evidence="3">The sequence shown here is derived from an EMBL/GenBank/DDBJ whole genome shotgun (WGS) entry which is preliminary data.</text>
</comment>
<gene>
    <name evidence="3" type="ORF">H9914_15030</name>
</gene>
<dbReference type="EMBL" id="DWUY01000328">
    <property type="protein sequence ID" value="HJD30286.1"/>
    <property type="molecule type" value="Genomic_DNA"/>
</dbReference>
<sequence>MKCPNCGSESQGKFCKYCGTPLTQETQQQKNYEEQDGPAVENMSGEQKESGEDTYYQQPYRQETPSIPPEYKPITMWGYFGYELLFSIPCIGLILLLVFAFGGTQNVNLKNFARSYFCFLIVVVVLFAVLGSIVGIGAISTLQY</sequence>
<feature type="transmembrane region" description="Helical" evidence="2">
    <location>
        <begin position="84"/>
        <end position="104"/>
    </location>
</feature>
<reference evidence="3" key="1">
    <citation type="journal article" date="2021" name="PeerJ">
        <title>Extensive microbial diversity within the chicken gut microbiome revealed by metagenomics and culture.</title>
        <authorList>
            <person name="Gilroy R."/>
            <person name="Ravi A."/>
            <person name="Getino M."/>
            <person name="Pursley I."/>
            <person name="Horton D.L."/>
            <person name="Alikhan N.F."/>
            <person name="Baker D."/>
            <person name="Gharbi K."/>
            <person name="Hall N."/>
            <person name="Watson M."/>
            <person name="Adriaenssens E.M."/>
            <person name="Foster-Nyarko E."/>
            <person name="Jarju S."/>
            <person name="Secka A."/>
            <person name="Antonio M."/>
            <person name="Oren A."/>
            <person name="Chaudhuri R.R."/>
            <person name="La Ragione R."/>
            <person name="Hildebrand F."/>
            <person name="Pallen M.J."/>
        </authorList>
    </citation>
    <scope>NUCLEOTIDE SEQUENCE</scope>
    <source>
        <strain evidence="3">ChiBcec6-4105</strain>
    </source>
</reference>
<name>A0A9D2QZS3_9FIRM</name>
<feature type="transmembrane region" description="Helical" evidence="2">
    <location>
        <begin position="116"/>
        <end position="139"/>
    </location>
</feature>
<keyword evidence="2" id="KW-0812">Transmembrane</keyword>
<organism evidence="3 4">
    <name type="scientific">Candidatus Blautia avicola</name>
    <dbReference type="NCBI Taxonomy" id="2838483"/>
    <lineage>
        <taxon>Bacteria</taxon>
        <taxon>Bacillati</taxon>
        <taxon>Bacillota</taxon>
        <taxon>Clostridia</taxon>
        <taxon>Lachnospirales</taxon>
        <taxon>Lachnospiraceae</taxon>
        <taxon>Blautia</taxon>
    </lineage>
</organism>
<evidence type="ECO:0000313" key="3">
    <source>
        <dbReference type="EMBL" id="HJD30286.1"/>
    </source>
</evidence>
<feature type="compositionally biased region" description="Polar residues" evidence="1">
    <location>
        <begin position="55"/>
        <end position="65"/>
    </location>
</feature>
<feature type="region of interest" description="Disordered" evidence="1">
    <location>
        <begin position="27"/>
        <end position="70"/>
    </location>
</feature>
<proteinExistence type="predicted"/>